<sequence>MGGCATKPKVLKSDESEIPAPAPDSATKEVVVVEEGEKVKEGGDVVGVVIDEAGKVKEIVVEENKVAAAADDDDLEIKPRSLSNLFKSEEEQDSTVFEEAPSEPLKEETKEFGEAPSKPLKEETTKEFEEAPSEPLKEETTKEFEEAPSEPLKEETTKEFEEAPSEPLKKETKEPEKPKEEPEKPKEEPEKLKEVSEAKPPEVEQQVAELPLSPTFVDAPEKAITEKAQEATPAAVTEINESPEKKIEEAK</sequence>
<comment type="caution">
    <text evidence="2">The sequence shown here is derived from an EMBL/GenBank/DDBJ whole genome shotgun (WGS) entry which is preliminary data.</text>
</comment>
<dbReference type="EMBL" id="JANJYJ010000005">
    <property type="protein sequence ID" value="KAK3211550.1"/>
    <property type="molecule type" value="Genomic_DNA"/>
</dbReference>
<proteinExistence type="predicted"/>
<reference evidence="2" key="1">
    <citation type="journal article" date="2023" name="Plant J.">
        <title>Genome sequences and population genomics provide insights into the demographic history, inbreeding, and mutation load of two 'living fossil' tree species of Dipteronia.</title>
        <authorList>
            <person name="Feng Y."/>
            <person name="Comes H.P."/>
            <person name="Chen J."/>
            <person name="Zhu S."/>
            <person name="Lu R."/>
            <person name="Zhang X."/>
            <person name="Li P."/>
            <person name="Qiu J."/>
            <person name="Olsen K.M."/>
            <person name="Qiu Y."/>
        </authorList>
    </citation>
    <scope>NUCLEOTIDE SEQUENCE</scope>
    <source>
        <strain evidence="2">NBL</strain>
    </source>
</reference>
<evidence type="ECO:0000256" key="1">
    <source>
        <dbReference type="SAM" id="MobiDB-lite"/>
    </source>
</evidence>
<feature type="compositionally biased region" description="Basic and acidic residues" evidence="1">
    <location>
        <begin position="219"/>
        <end position="229"/>
    </location>
</feature>
<name>A0AAE0E5T5_9ROSI</name>
<evidence type="ECO:0000313" key="2">
    <source>
        <dbReference type="EMBL" id="KAK3211550.1"/>
    </source>
</evidence>
<accession>A0AAE0E5T5</accession>
<feature type="region of interest" description="Disordered" evidence="1">
    <location>
        <begin position="77"/>
        <end position="251"/>
    </location>
</feature>
<feature type="compositionally biased region" description="Basic and acidic residues" evidence="1">
    <location>
        <begin position="242"/>
        <end position="251"/>
    </location>
</feature>
<dbReference type="AlphaFoldDB" id="A0AAE0E5T5"/>
<keyword evidence="3" id="KW-1185">Reference proteome</keyword>
<organism evidence="2 3">
    <name type="scientific">Dipteronia sinensis</name>
    <dbReference type="NCBI Taxonomy" id="43782"/>
    <lineage>
        <taxon>Eukaryota</taxon>
        <taxon>Viridiplantae</taxon>
        <taxon>Streptophyta</taxon>
        <taxon>Embryophyta</taxon>
        <taxon>Tracheophyta</taxon>
        <taxon>Spermatophyta</taxon>
        <taxon>Magnoliopsida</taxon>
        <taxon>eudicotyledons</taxon>
        <taxon>Gunneridae</taxon>
        <taxon>Pentapetalae</taxon>
        <taxon>rosids</taxon>
        <taxon>malvids</taxon>
        <taxon>Sapindales</taxon>
        <taxon>Sapindaceae</taxon>
        <taxon>Hippocastanoideae</taxon>
        <taxon>Acereae</taxon>
        <taxon>Dipteronia</taxon>
    </lineage>
</organism>
<feature type="compositionally biased region" description="Basic and acidic residues" evidence="1">
    <location>
        <begin position="104"/>
        <end position="202"/>
    </location>
</feature>
<gene>
    <name evidence="2" type="ORF">Dsin_016256</name>
</gene>
<evidence type="ECO:0000313" key="3">
    <source>
        <dbReference type="Proteomes" id="UP001281410"/>
    </source>
</evidence>
<feature type="region of interest" description="Disordered" evidence="1">
    <location>
        <begin position="1"/>
        <end position="29"/>
    </location>
</feature>
<protein>
    <submittedName>
        <fullName evidence="2">Uncharacterized protein</fullName>
    </submittedName>
</protein>
<dbReference type="Proteomes" id="UP001281410">
    <property type="component" value="Unassembled WGS sequence"/>
</dbReference>